<dbReference type="EMBL" id="VOOR01000068">
    <property type="protein sequence ID" value="TXB61297.1"/>
    <property type="molecule type" value="Genomic_DNA"/>
</dbReference>
<proteinExistence type="predicted"/>
<dbReference type="Proteomes" id="UP000321580">
    <property type="component" value="Unassembled WGS sequence"/>
</dbReference>
<evidence type="ECO:0000313" key="1">
    <source>
        <dbReference type="EMBL" id="TXB61297.1"/>
    </source>
</evidence>
<gene>
    <name evidence="1" type="ORF">FRY97_19895</name>
</gene>
<protein>
    <submittedName>
        <fullName evidence="1">Uncharacterized protein</fullName>
    </submittedName>
</protein>
<accession>A0A5C6RG76</accession>
<reference evidence="1 2" key="1">
    <citation type="submission" date="2019-08" db="EMBL/GenBank/DDBJ databases">
        <title>Genome of Phaeodactylibacter luteus.</title>
        <authorList>
            <person name="Bowman J.P."/>
        </authorList>
    </citation>
    <scope>NUCLEOTIDE SEQUENCE [LARGE SCALE GENOMIC DNA]</scope>
    <source>
        <strain evidence="1 2">KCTC 42180</strain>
    </source>
</reference>
<evidence type="ECO:0000313" key="2">
    <source>
        <dbReference type="Proteomes" id="UP000321580"/>
    </source>
</evidence>
<organism evidence="1 2">
    <name type="scientific">Phaeodactylibacter luteus</name>
    <dbReference type="NCBI Taxonomy" id="1564516"/>
    <lineage>
        <taxon>Bacteria</taxon>
        <taxon>Pseudomonadati</taxon>
        <taxon>Bacteroidota</taxon>
        <taxon>Saprospiria</taxon>
        <taxon>Saprospirales</taxon>
        <taxon>Haliscomenobacteraceae</taxon>
        <taxon>Phaeodactylibacter</taxon>
    </lineage>
</organism>
<name>A0A5C6RG76_9BACT</name>
<dbReference type="AlphaFoldDB" id="A0A5C6RG76"/>
<comment type="caution">
    <text evidence="1">The sequence shown here is derived from an EMBL/GenBank/DDBJ whole genome shotgun (WGS) entry which is preliminary data.</text>
</comment>
<dbReference type="RefSeq" id="WP_147169374.1">
    <property type="nucleotide sequence ID" value="NZ_VOOR01000068.1"/>
</dbReference>
<keyword evidence="2" id="KW-1185">Reference proteome</keyword>
<dbReference type="OrthoDB" id="9847278at2"/>
<sequence length="198" mass="21388">MLKMTPEIEALLARKPYPALTEREMELVESHGGRSAYEAMRETILAAQQLSEAPAPPPQLQGRLQAAFRSAFQKRNVPLSVVQLPFWQAAAVAALLLLAGQALRMGPAYASAPAFALQAQDSVWLERLTTIVHDTAAFVFPPEGDAWEPATASAASHVLPKKLQTAYLKREPAVDTPGWAKRAAIGGMPLLLSSMALH</sequence>